<comment type="subcellular location">
    <subcellularLocation>
        <location evidence="1">Membrane</location>
        <topology evidence="1">Multi-pass membrane protein</topology>
    </subcellularLocation>
</comment>
<dbReference type="InterPro" id="IPR006603">
    <property type="entry name" value="PQ-loop_rpt"/>
</dbReference>
<evidence type="ECO:0000256" key="2">
    <source>
        <dbReference type="ARBA" id="ARBA00022692"/>
    </source>
</evidence>
<keyword evidence="4 5" id="KW-0472">Membrane</keyword>
<evidence type="ECO:0000256" key="4">
    <source>
        <dbReference type="ARBA" id="ARBA00023136"/>
    </source>
</evidence>
<name>A0A239LKS9_EKHLU</name>
<dbReference type="InterPro" id="IPR047662">
    <property type="entry name" value="SemiSWEET"/>
</dbReference>
<feature type="transmembrane region" description="Helical" evidence="5">
    <location>
        <begin position="36"/>
        <end position="53"/>
    </location>
</feature>
<dbReference type="AlphaFoldDB" id="A0A239LKS9"/>
<dbReference type="Proteomes" id="UP000198393">
    <property type="component" value="Unassembled WGS sequence"/>
</dbReference>
<evidence type="ECO:0000313" key="7">
    <source>
        <dbReference type="Proteomes" id="UP000198393"/>
    </source>
</evidence>
<protein>
    <submittedName>
        <fullName evidence="6">MtN3 and saliva related transmembrane protein</fullName>
    </submittedName>
</protein>
<organism evidence="6 7">
    <name type="scientific">Ekhidna lutea</name>
    <dbReference type="NCBI Taxonomy" id="447679"/>
    <lineage>
        <taxon>Bacteria</taxon>
        <taxon>Pseudomonadati</taxon>
        <taxon>Bacteroidota</taxon>
        <taxon>Cytophagia</taxon>
        <taxon>Cytophagales</taxon>
        <taxon>Reichenbachiellaceae</taxon>
        <taxon>Ekhidna</taxon>
    </lineage>
</organism>
<dbReference type="RefSeq" id="WP_089358015.1">
    <property type="nucleotide sequence ID" value="NZ_FZPD01000005.1"/>
</dbReference>
<dbReference type="GO" id="GO:0016020">
    <property type="term" value="C:membrane"/>
    <property type="evidence" value="ECO:0007669"/>
    <property type="project" value="UniProtKB-SubCell"/>
</dbReference>
<keyword evidence="7" id="KW-1185">Reference proteome</keyword>
<dbReference type="GO" id="GO:0051119">
    <property type="term" value="F:sugar transmembrane transporter activity"/>
    <property type="evidence" value="ECO:0007669"/>
    <property type="project" value="InterPro"/>
</dbReference>
<gene>
    <name evidence="6" type="ORF">SAMN05421640_3355</name>
</gene>
<keyword evidence="2 5" id="KW-0812">Transmembrane</keyword>
<dbReference type="OrthoDB" id="122062at2"/>
<reference evidence="6 7" key="1">
    <citation type="submission" date="2017-06" db="EMBL/GenBank/DDBJ databases">
        <authorList>
            <person name="Kim H.J."/>
            <person name="Triplett B.A."/>
        </authorList>
    </citation>
    <scope>NUCLEOTIDE SEQUENCE [LARGE SCALE GENOMIC DNA]</scope>
    <source>
        <strain evidence="6 7">DSM 19307</strain>
    </source>
</reference>
<evidence type="ECO:0000256" key="3">
    <source>
        <dbReference type="ARBA" id="ARBA00022989"/>
    </source>
</evidence>
<dbReference type="NCBIfam" id="NF037968">
    <property type="entry name" value="SemiSWEET_2"/>
    <property type="match status" value="1"/>
</dbReference>
<evidence type="ECO:0000256" key="1">
    <source>
        <dbReference type="ARBA" id="ARBA00004141"/>
    </source>
</evidence>
<evidence type="ECO:0000313" key="6">
    <source>
        <dbReference type="EMBL" id="SNT31166.1"/>
    </source>
</evidence>
<proteinExistence type="predicted"/>
<dbReference type="SMART" id="SM00679">
    <property type="entry name" value="CTNS"/>
    <property type="match status" value="1"/>
</dbReference>
<dbReference type="Pfam" id="PF04193">
    <property type="entry name" value="PQ-loop"/>
    <property type="match status" value="1"/>
</dbReference>
<dbReference type="Gene3D" id="1.20.1280.290">
    <property type="match status" value="1"/>
</dbReference>
<accession>A0A239LKS9</accession>
<keyword evidence="3 5" id="KW-1133">Transmembrane helix</keyword>
<evidence type="ECO:0000256" key="5">
    <source>
        <dbReference type="SAM" id="Phobius"/>
    </source>
</evidence>
<feature type="transmembrane region" description="Helical" evidence="5">
    <location>
        <begin position="6"/>
        <end position="24"/>
    </location>
</feature>
<sequence length="81" mass="8733">MDYIGFIAAFLTTISFAPQAIKTIRTKSTESLSLGMYLIFTIGVACWLAYGIHLGDAPIIFANSITLLLTGTILALKIKHG</sequence>
<feature type="transmembrane region" description="Helical" evidence="5">
    <location>
        <begin position="59"/>
        <end position="76"/>
    </location>
</feature>
<dbReference type="EMBL" id="FZPD01000005">
    <property type="protein sequence ID" value="SNT31166.1"/>
    <property type="molecule type" value="Genomic_DNA"/>
</dbReference>